<gene>
    <name evidence="2" type="ORF">E2C01_018721</name>
</gene>
<evidence type="ECO:0000313" key="3">
    <source>
        <dbReference type="Proteomes" id="UP000324222"/>
    </source>
</evidence>
<proteinExistence type="predicted"/>
<dbReference type="EMBL" id="VSRR010001484">
    <property type="protein sequence ID" value="MPC25600.1"/>
    <property type="molecule type" value="Genomic_DNA"/>
</dbReference>
<comment type="caution">
    <text evidence="2">The sequence shown here is derived from an EMBL/GenBank/DDBJ whole genome shotgun (WGS) entry which is preliminary data.</text>
</comment>
<reference evidence="2 3" key="1">
    <citation type="submission" date="2019-05" db="EMBL/GenBank/DDBJ databases">
        <title>Another draft genome of Portunus trituberculatus and its Hox gene families provides insights of decapod evolution.</title>
        <authorList>
            <person name="Jeong J.-H."/>
            <person name="Song I."/>
            <person name="Kim S."/>
            <person name="Choi T."/>
            <person name="Kim D."/>
            <person name="Ryu S."/>
            <person name="Kim W."/>
        </authorList>
    </citation>
    <scope>NUCLEOTIDE SEQUENCE [LARGE SCALE GENOMIC DNA]</scope>
    <source>
        <tissue evidence="2">Muscle</tissue>
    </source>
</reference>
<sequence length="219" mass="23422">MIVYKSLKFSSFVPGSFCGGAVREQDGLGCPHYRLLLPPNWFLLVQFQGVFSSSETPALFISTRGSGSRCRGARYYGVWLTGGLGLGREVPRGAIKLVYVTITWSGQRGGEGGSSPASRGTHSPAPLAHLLTSPRPPPGDPTLTLPHSPGSRSPLPLHLDGVSSSLPAHLTSYSCFRDLVSSGFLVALLTDNHGSLSRLQRHREPAIKHQGGVSPRRRG</sequence>
<feature type="region of interest" description="Disordered" evidence="1">
    <location>
        <begin position="197"/>
        <end position="219"/>
    </location>
</feature>
<accession>A0A5B7DVS6</accession>
<protein>
    <submittedName>
        <fullName evidence="2">Uncharacterized protein</fullName>
    </submittedName>
</protein>
<feature type="region of interest" description="Disordered" evidence="1">
    <location>
        <begin position="107"/>
        <end position="158"/>
    </location>
</feature>
<evidence type="ECO:0000313" key="2">
    <source>
        <dbReference type="EMBL" id="MPC25600.1"/>
    </source>
</evidence>
<evidence type="ECO:0000256" key="1">
    <source>
        <dbReference type="SAM" id="MobiDB-lite"/>
    </source>
</evidence>
<organism evidence="2 3">
    <name type="scientific">Portunus trituberculatus</name>
    <name type="common">Swimming crab</name>
    <name type="synonym">Neptunus trituberculatus</name>
    <dbReference type="NCBI Taxonomy" id="210409"/>
    <lineage>
        <taxon>Eukaryota</taxon>
        <taxon>Metazoa</taxon>
        <taxon>Ecdysozoa</taxon>
        <taxon>Arthropoda</taxon>
        <taxon>Crustacea</taxon>
        <taxon>Multicrustacea</taxon>
        <taxon>Malacostraca</taxon>
        <taxon>Eumalacostraca</taxon>
        <taxon>Eucarida</taxon>
        <taxon>Decapoda</taxon>
        <taxon>Pleocyemata</taxon>
        <taxon>Brachyura</taxon>
        <taxon>Eubrachyura</taxon>
        <taxon>Portunoidea</taxon>
        <taxon>Portunidae</taxon>
        <taxon>Portuninae</taxon>
        <taxon>Portunus</taxon>
    </lineage>
</organism>
<name>A0A5B7DVS6_PORTR</name>
<keyword evidence="3" id="KW-1185">Reference proteome</keyword>
<dbReference type="AlphaFoldDB" id="A0A5B7DVS6"/>
<dbReference type="Proteomes" id="UP000324222">
    <property type="component" value="Unassembled WGS sequence"/>
</dbReference>